<dbReference type="EMBL" id="JAZHXI010000022">
    <property type="protein sequence ID" value="KAL2060487.1"/>
    <property type="molecule type" value="Genomic_DNA"/>
</dbReference>
<comment type="caution">
    <text evidence="2">The sequence shown here is derived from an EMBL/GenBank/DDBJ whole genome shotgun (WGS) entry which is preliminary data.</text>
</comment>
<keyword evidence="3" id="KW-1185">Reference proteome</keyword>
<evidence type="ECO:0000256" key="1">
    <source>
        <dbReference type="SAM" id="MobiDB-lite"/>
    </source>
</evidence>
<sequence length="114" mass="11938">MKRKSSSPNQPPGKRRSTRLQRQHENVQPSATLDGSRSSLLSSGLLSSSTAVPGPNNPGLVSPLAALPAAQPVQDLSHSISYQTDPASPSASTRSVLAAGTTLESRYGLKMETE</sequence>
<evidence type="ECO:0000313" key="3">
    <source>
        <dbReference type="Proteomes" id="UP001595075"/>
    </source>
</evidence>
<feature type="region of interest" description="Disordered" evidence="1">
    <location>
        <begin position="77"/>
        <end position="97"/>
    </location>
</feature>
<name>A0ABR4BS38_9HELO</name>
<proteinExistence type="predicted"/>
<feature type="compositionally biased region" description="Polar residues" evidence="1">
    <location>
        <begin position="77"/>
        <end position="95"/>
    </location>
</feature>
<feature type="compositionally biased region" description="Low complexity" evidence="1">
    <location>
        <begin position="35"/>
        <end position="49"/>
    </location>
</feature>
<reference evidence="2 3" key="1">
    <citation type="journal article" date="2024" name="Commun. Biol.">
        <title>Comparative genomic analysis of thermophilic fungi reveals convergent evolutionary adaptations and gene losses.</title>
        <authorList>
            <person name="Steindorff A.S."/>
            <person name="Aguilar-Pontes M.V."/>
            <person name="Robinson A.J."/>
            <person name="Andreopoulos B."/>
            <person name="LaButti K."/>
            <person name="Kuo A."/>
            <person name="Mondo S."/>
            <person name="Riley R."/>
            <person name="Otillar R."/>
            <person name="Haridas S."/>
            <person name="Lipzen A."/>
            <person name="Grimwood J."/>
            <person name="Schmutz J."/>
            <person name="Clum A."/>
            <person name="Reid I.D."/>
            <person name="Moisan M.C."/>
            <person name="Butler G."/>
            <person name="Nguyen T.T.M."/>
            <person name="Dewar K."/>
            <person name="Conant G."/>
            <person name="Drula E."/>
            <person name="Henrissat B."/>
            <person name="Hansel C."/>
            <person name="Singer S."/>
            <person name="Hutchinson M.I."/>
            <person name="de Vries R.P."/>
            <person name="Natvig D.O."/>
            <person name="Powell A.J."/>
            <person name="Tsang A."/>
            <person name="Grigoriev I.V."/>
        </authorList>
    </citation>
    <scope>NUCLEOTIDE SEQUENCE [LARGE SCALE GENOMIC DNA]</scope>
    <source>
        <strain evidence="2 3">CBS 494.80</strain>
    </source>
</reference>
<organism evidence="2 3">
    <name type="scientific">Oculimacula yallundae</name>
    <dbReference type="NCBI Taxonomy" id="86028"/>
    <lineage>
        <taxon>Eukaryota</taxon>
        <taxon>Fungi</taxon>
        <taxon>Dikarya</taxon>
        <taxon>Ascomycota</taxon>
        <taxon>Pezizomycotina</taxon>
        <taxon>Leotiomycetes</taxon>
        <taxon>Helotiales</taxon>
        <taxon>Ploettnerulaceae</taxon>
        <taxon>Oculimacula</taxon>
    </lineage>
</organism>
<evidence type="ECO:0000313" key="2">
    <source>
        <dbReference type="EMBL" id="KAL2060487.1"/>
    </source>
</evidence>
<accession>A0ABR4BS38</accession>
<gene>
    <name evidence="2" type="ORF">VTL71DRAFT_9518</name>
</gene>
<dbReference type="Proteomes" id="UP001595075">
    <property type="component" value="Unassembled WGS sequence"/>
</dbReference>
<feature type="region of interest" description="Disordered" evidence="1">
    <location>
        <begin position="1"/>
        <end position="63"/>
    </location>
</feature>
<protein>
    <submittedName>
        <fullName evidence="2">Uncharacterized protein</fullName>
    </submittedName>
</protein>